<dbReference type="Proteomes" id="UP000000715">
    <property type="component" value="Unplaced"/>
</dbReference>
<evidence type="ECO:0000313" key="5">
    <source>
        <dbReference type="Proteomes" id="UP000000715"/>
    </source>
</evidence>
<feature type="compositionally biased region" description="Gly residues" evidence="3">
    <location>
        <begin position="70"/>
        <end position="95"/>
    </location>
</feature>
<keyword evidence="5" id="KW-1185">Reference proteome</keyword>
<feature type="compositionally biased region" description="Gly residues" evidence="3">
    <location>
        <begin position="134"/>
        <end position="147"/>
    </location>
</feature>
<dbReference type="GO" id="GO:0070971">
    <property type="term" value="C:endoplasmic reticulum exit site"/>
    <property type="evidence" value="ECO:0007669"/>
    <property type="project" value="TreeGrafter"/>
</dbReference>
<dbReference type="GO" id="GO:0005789">
    <property type="term" value="C:endoplasmic reticulum membrane"/>
    <property type="evidence" value="ECO:0007669"/>
    <property type="project" value="TreeGrafter"/>
</dbReference>
<dbReference type="AlphaFoldDB" id="A0A8U0S1R6"/>
<dbReference type="GeneID" id="123391734"/>
<evidence type="ECO:0000256" key="3">
    <source>
        <dbReference type="SAM" id="MobiDB-lite"/>
    </source>
</evidence>
<dbReference type="RefSeq" id="XP_044934882.1">
    <property type="nucleotide sequence ID" value="XM_045078947.1"/>
</dbReference>
<proteinExistence type="predicted"/>
<dbReference type="PANTHER" id="PTHR23158:SF33">
    <property type="entry name" value="TRANSPORT AND GOLGI ORGANIZATION PROTEIN 1"/>
    <property type="match status" value="1"/>
</dbReference>
<protein>
    <submittedName>
        <fullName evidence="6">Loricrin-like</fullName>
    </submittedName>
</protein>
<feature type="compositionally biased region" description="Gly residues" evidence="3">
    <location>
        <begin position="8"/>
        <end position="34"/>
    </location>
</feature>
<dbReference type="GO" id="GO:0009306">
    <property type="term" value="P:protein secretion"/>
    <property type="evidence" value="ECO:0007669"/>
    <property type="project" value="TreeGrafter"/>
</dbReference>
<evidence type="ECO:0000313" key="6">
    <source>
        <dbReference type="RefSeq" id="XP_044934882.1"/>
    </source>
</evidence>
<evidence type="ECO:0000256" key="4">
    <source>
        <dbReference type="SAM" id="Phobius"/>
    </source>
</evidence>
<evidence type="ECO:0000256" key="2">
    <source>
        <dbReference type="SAM" id="Coils"/>
    </source>
</evidence>
<feature type="region of interest" description="Disordered" evidence="3">
    <location>
        <begin position="1"/>
        <end position="41"/>
    </location>
</feature>
<accession>A0A8U0S1R6</accession>
<gene>
    <name evidence="6" type="primary">LOC123391734</name>
</gene>
<reference evidence="6" key="1">
    <citation type="submission" date="2025-08" db="UniProtKB">
        <authorList>
            <consortium name="RefSeq"/>
        </authorList>
    </citation>
    <scope>IDENTIFICATION</scope>
    <source>
        <tissue evidence="6">Brain</tissue>
    </source>
</reference>
<feature type="region of interest" description="Disordered" evidence="3">
    <location>
        <begin position="193"/>
        <end position="221"/>
    </location>
</feature>
<organism evidence="5 6">
    <name type="scientific">Mustela putorius furo</name>
    <name type="common">European domestic ferret</name>
    <name type="synonym">Mustela furo</name>
    <dbReference type="NCBI Taxonomy" id="9669"/>
    <lineage>
        <taxon>Eukaryota</taxon>
        <taxon>Metazoa</taxon>
        <taxon>Chordata</taxon>
        <taxon>Craniata</taxon>
        <taxon>Vertebrata</taxon>
        <taxon>Euteleostomi</taxon>
        <taxon>Mammalia</taxon>
        <taxon>Eutheria</taxon>
        <taxon>Laurasiatheria</taxon>
        <taxon>Carnivora</taxon>
        <taxon>Caniformia</taxon>
        <taxon>Musteloidea</taxon>
        <taxon>Mustelidae</taxon>
        <taxon>Mustelinae</taxon>
        <taxon>Mustela</taxon>
    </lineage>
</organism>
<dbReference type="InterPro" id="IPR051500">
    <property type="entry name" value="cTAGE_MIA/OTOR"/>
</dbReference>
<dbReference type="GO" id="GO:0035459">
    <property type="term" value="P:vesicle cargo loading"/>
    <property type="evidence" value="ECO:0007669"/>
    <property type="project" value="TreeGrafter"/>
</dbReference>
<evidence type="ECO:0000256" key="1">
    <source>
        <dbReference type="ARBA" id="ARBA00023054"/>
    </source>
</evidence>
<feature type="coiled-coil region" evidence="2">
    <location>
        <begin position="280"/>
        <end position="379"/>
    </location>
</feature>
<keyword evidence="4" id="KW-1133">Transmembrane helix</keyword>
<dbReference type="PANTHER" id="PTHR23158">
    <property type="entry name" value="MELANOMA INHIBITORY ACTIVITY-RELATED"/>
    <property type="match status" value="1"/>
</dbReference>
<feature type="region of interest" description="Disordered" evidence="3">
    <location>
        <begin position="70"/>
        <end position="147"/>
    </location>
</feature>
<sequence length="408" mass="41420">MGADTAGGADGGGGGSGGGGSGSVRGEGGLGGGSSDAADSGFEVAKGRSCTSGFGSEGLLGSSGGRSGISVGVGGDSSGSGSGFSGGTSGVGGGADDFSGGTSNGSDDGVNGRCKQHWRRQLGCTSGDRLGVQGSSGGDGGGGSSGGAHSGVGADCVGCTSGVGDSSGSCGADGSNADGSGGAAAGAVQVAAAGARGPATEEGQSYGHGHGHSRFSEGNEHQAKQQLVLSLPDPFCLGPHGIEVLWKLLILTAFLGTCAFLIYLWRTILAIKPRQYEVTLDQIKMKINNLKNENRDLEKNIASWEEKAREAKKQAETKREHKRSLAGVRKLKAQDALADQELRALTSKNQELKERKTFLEDQCNALSSKEAELNLLKKKLDMVVEFSENRKLTAEEKLEEKLYELNAN</sequence>
<name>A0A8U0S1R6_MUSPF</name>
<keyword evidence="1 2" id="KW-0175">Coiled coil</keyword>
<dbReference type="GO" id="GO:0006888">
    <property type="term" value="P:endoplasmic reticulum to Golgi vesicle-mediated transport"/>
    <property type="evidence" value="ECO:0007669"/>
    <property type="project" value="TreeGrafter"/>
</dbReference>
<feature type="transmembrane region" description="Helical" evidence="4">
    <location>
        <begin position="244"/>
        <end position="265"/>
    </location>
</feature>
<keyword evidence="4" id="KW-0812">Transmembrane</keyword>
<keyword evidence="4" id="KW-0472">Membrane</keyword>